<dbReference type="InterPro" id="IPR027417">
    <property type="entry name" value="P-loop_NTPase"/>
</dbReference>
<evidence type="ECO:0008006" key="3">
    <source>
        <dbReference type="Google" id="ProtNLM"/>
    </source>
</evidence>
<dbReference type="HOGENOM" id="CLU_539497_0_0_11"/>
<evidence type="ECO:0000313" key="1">
    <source>
        <dbReference type="EMBL" id="AGF71463.1"/>
    </source>
</evidence>
<dbReference type="Gene3D" id="3.40.50.300">
    <property type="entry name" value="P-loop containing nucleotide triphosphate hydrolases"/>
    <property type="match status" value="1"/>
</dbReference>
<gene>
    <name evidence="1" type="ORF">A605_02245</name>
</gene>
<reference evidence="1 2" key="1">
    <citation type="journal article" date="2012" name="Stand. Genomic Sci.">
        <title>Genome sequence of the halotolerant bacterium Corynebacterium halotolerans type strain YIM 70093(T) (= DSM 44683(T)).</title>
        <authorList>
            <person name="Ruckert C."/>
            <person name="Albersmeier A."/>
            <person name="Al-Dilaimi A."/>
            <person name="Niehaus K."/>
            <person name="Szczepanowski R."/>
            <person name="Kalinowski J."/>
        </authorList>
    </citation>
    <scope>NUCLEOTIDE SEQUENCE [LARGE SCALE GENOMIC DNA]</scope>
    <source>
        <strain evidence="1">YIM 70093</strain>
    </source>
</reference>
<dbReference type="OrthoDB" id="3759899at2"/>
<dbReference type="STRING" id="1121362.A605_02245"/>
<dbReference type="RefSeq" id="WP_015399886.1">
    <property type="nucleotide sequence ID" value="NC_020302.1"/>
</dbReference>
<sequence>MSWSEIRFLPVDTAVAARHHTEAAAGNARVADTAEATLLQALADAPDADGATTHLLLKAAAGAGKSFILRRLITAAVEQDPDRLIGVAAFTNNQIRPLALGLARQLGRERVCLHLAKTAAAGLPDGVEEQVTVTTSAADIPDTARVIVATAHKFKAPGERHRLLDALREGEEDATLFDALFIDEAWQLPHHLFDAIHPLAPLAVGVGDVGQLPPLEIGENPWRGDPRHNPYRAWPTAYAGLPGTREEELPTVWRPPGEALALWRAFYPDWRELNSVAAPGDRVVRVGSGAASASLWEQVGTGQPTLLEVTGLPDSEAPDVDLPLMARLEEWLDELFTAGFTVESRDYDGTGAPTGEMLVDGPDRSDDGDPLVVILATRNQAVDDATDMVARLRERHGLRERDLLASTVDSWQGQTNAITVAFHPLSGATRLDEFNSAFGRLAVACTRATHGLLVVTREGLDELLDRAPARPGTPFGEPGFRQLPRQTHQKIIAAFARGTVSVDAGA</sequence>
<dbReference type="PATRIC" id="fig|1121362.3.peg.447"/>
<keyword evidence="2" id="KW-1185">Reference proteome</keyword>
<organism evidence="1 2">
    <name type="scientific">Corynebacterium halotolerans YIM 70093 = DSM 44683</name>
    <dbReference type="NCBI Taxonomy" id="1121362"/>
    <lineage>
        <taxon>Bacteria</taxon>
        <taxon>Bacillati</taxon>
        <taxon>Actinomycetota</taxon>
        <taxon>Actinomycetes</taxon>
        <taxon>Mycobacteriales</taxon>
        <taxon>Corynebacteriaceae</taxon>
        <taxon>Corynebacterium</taxon>
    </lineage>
</organism>
<protein>
    <recommendedName>
        <fullName evidence="3">AAA domain-containing protein</fullName>
    </recommendedName>
</protein>
<dbReference type="eggNOG" id="COG0507">
    <property type="taxonomic scope" value="Bacteria"/>
</dbReference>
<dbReference type="KEGG" id="chn:A605_02245"/>
<evidence type="ECO:0000313" key="2">
    <source>
        <dbReference type="Proteomes" id="UP000011723"/>
    </source>
</evidence>
<dbReference type="SUPFAM" id="SSF52540">
    <property type="entry name" value="P-loop containing nucleoside triphosphate hydrolases"/>
    <property type="match status" value="1"/>
</dbReference>
<proteinExistence type="predicted"/>
<accession>M1NJ90</accession>
<dbReference type="AlphaFoldDB" id="M1NJ90"/>
<dbReference type="EMBL" id="CP003697">
    <property type="protein sequence ID" value="AGF71463.1"/>
    <property type="molecule type" value="Genomic_DNA"/>
</dbReference>
<dbReference type="Proteomes" id="UP000011723">
    <property type="component" value="Chromosome"/>
</dbReference>
<name>M1NJ90_9CORY</name>